<protein>
    <recommendedName>
        <fullName evidence="2">WW domain-containing protein</fullName>
    </recommendedName>
</protein>
<name>A0A1Y1WFA1_9FUNG</name>
<dbReference type="PROSITE" id="PS50020">
    <property type="entry name" value="WW_DOMAIN_2"/>
    <property type="match status" value="1"/>
</dbReference>
<feature type="compositionally biased region" description="Low complexity" evidence="1">
    <location>
        <begin position="64"/>
        <end position="81"/>
    </location>
</feature>
<keyword evidence="4" id="KW-1185">Reference proteome</keyword>
<dbReference type="SUPFAM" id="SSF51045">
    <property type="entry name" value="WW domain"/>
    <property type="match status" value="1"/>
</dbReference>
<sequence>MDHSLLTAAANESIYRRGSIAIVDGSPGVASAVPPRLRMNRRASIPYNPIAEDNEPSEPVQSTSSGAVVATQQAASVAGSGHSLKTPQVSGDAEPRMAQWESRMTMDGRTYYCNIFTDRTAWTVDDDGAAADADRRSPALELIGDEITLVHVSTADGAGTRGRRALAPALAVAPQRPGAGGGRRRLGAAVCRRLGGGLQSGGSGGRGRQTRVLAAGGPGSGSSQAASAGIGGWAGARRAGVPHAPAAARAPPRHHSRRLRADAVGQGGRHSVAAARCRRCRPCRRCRAGARSAPVHRRGRERWDPSARTGGGRRTD</sequence>
<feature type="region of interest" description="Disordered" evidence="1">
    <location>
        <begin position="197"/>
        <end position="229"/>
    </location>
</feature>
<dbReference type="EMBL" id="MCFD01000003">
    <property type="protein sequence ID" value="ORX72167.1"/>
    <property type="molecule type" value="Genomic_DNA"/>
</dbReference>
<dbReference type="AlphaFoldDB" id="A0A1Y1WFA1"/>
<dbReference type="Gene3D" id="2.20.70.10">
    <property type="match status" value="1"/>
</dbReference>
<evidence type="ECO:0000313" key="4">
    <source>
        <dbReference type="Proteomes" id="UP000193922"/>
    </source>
</evidence>
<evidence type="ECO:0000256" key="1">
    <source>
        <dbReference type="SAM" id="MobiDB-lite"/>
    </source>
</evidence>
<feature type="compositionally biased region" description="Basic residues" evidence="1">
    <location>
        <begin position="288"/>
        <end position="300"/>
    </location>
</feature>
<evidence type="ECO:0000313" key="3">
    <source>
        <dbReference type="EMBL" id="ORX72167.1"/>
    </source>
</evidence>
<dbReference type="OrthoDB" id="2160160at2759"/>
<dbReference type="InterPro" id="IPR036020">
    <property type="entry name" value="WW_dom_sf"/>
</dbReference>
<dbReference type="InterPro" id="IPR001202">
    <property type="entry name" value="WW_dom"/>
</dbReference>
<gene>
    <name evidence="3" type="ORF">DL89DRAFT_109581</name>
</gene>
<feature type="region of interest" description="Disordered" evidence="1">
    <location>
        <begin position="243"/>
        <end position="267"/>
    </location>
</feature>
<dbReference type="GeneID" id="63799735"/>
<dbReference type="Proteomes" id="UP000193922">
    <property type="component" value="Unassembled WGS sequence"/>
</dbReference>
<organism evidence="3 4">
    <name type="scientific">Linderina pennispora</name>
    <dbReference type="NCBI Taxonomy" id="61395"/>
    <lineage>
        <taxon>Eukaryota</taxon>
        <taxon>Fungi</taxon>
        <taxon>Fungi incertae sedis</taxon>
        <taxon>Zoopagomycota</taxon>
        <taxon>Kickxellomycotina</taxon>
        <taxon>Kickxellomycetes</taxon>
        <taxon>Kickxellales</taxon>
        <taxon>Kickxellaceae</taxon>
        <taxon>Linderina</taxon>
    </lineage>
</organism>
<feature type="region of interest" description="Disordered" evidence="1">
    <location>
        <begin position="47"/>
        <end position="95"/>
    </location>
</feature>
<feature type="compositionally biased region" description="Gly residues" evidence="1">
    <location>
        <begin position="197"/>
        <end position="207"/>
    </location>
</feature>
<accession>A0A1Y1WFA1</accession>
<feature type="region of interest" description="Disordered" evidence="1">
    <location>
        <begin position="288"/>
        <end position="316"/>
    </location>
</feature>
<reference evidence="3 4" key="1">
    <citation type="submission" date="2016-07" db="EMBL/GenBank/DDBJ databases">
        <title>Pervasive Adenine N6-methylation of Active Genes in Fungi.</title>
        <authorList>
            <consortium name="DOE Joint Genome Institute"/>
            <person name="Mondo S.J."/>
            <person name="Dannebaum R.O."/>
            <person name="Kuo R.C."/>
            <person name="Labutti K."/>
            <person name="Haridas S."/>
            <person name="Kuo A."/>
            <person name="Salamov A."/>
            <person name="Ahrendt S.R."/>
            <person name="Lipzen A."/>
            <person name="Sullivan W."/>
            <person name="Andreopoulos W.B."/>
            <person name="Clum A."/>
            <person name="Lindquist E."/>
            <person name="Daum C."/>
            <person name="Ramamoorthy G.K."/>
            <person name="Gryganskyi A."/>
            <person name="Culley D."/>
            <person name="Magnuson J.K."/>
            <person name="James T.Y."/>
            <person name="O'Malley M.A."/>
            <person name="Stajich J.E."/>
            <person name="Spatafora J.W."/>
            <person name="Visel A."/>
            <person name="Grigoriev I.V."/>
        </authorList>
    </citation>
    <scope>NUCLEOTIDE SEQUENCE [LARGE SCALE GENOMIC DNA]</scope>
    <source>
        <strain evidence="3 4">ATCC 12442</strain>
    </source>
</reference>
<proteinExistence type="predicted"/>
<dbReference type="RefSeq" id="XP_040745591.1">
    <property type="nucleotide sequence ID" value="XM_040883087.1"/>
</dbReference>
<feature type="domain" description="WW" evidence="2">
    <location>
        <begin position="94"/>
        <end position="122"/>
    </location>
</feature>
<evidence type="ECO:0000259" key="2">
    <source>
        <dbReference type="PROSITE" id="PS50020"/>
    </source>
</evidence>
<comment type="caution">
    <text evidence="3">The sequence shown here is derived from an EMBL/GenBank/DDBJ whole genome shotgun (WGS) entry which is preliminary data.</text>
</comment>